<dbReference type="Proteomes" id="UP000447873">
    <property type="component" value="Unassembled WGS sequence"/>
</dbReference>
<protein>
    <submittedName>
        <fullName evidence="2">Uncharacterized protein</fullName>
    </submittedName>
</protein>
<evidence type="ECO:0000256" key="1">
    <source>
        <dbReference type="SAM" id="MobiDB-lite"/>
    </source>
</evidence>
<dbReference type="AlphaFoldDB" id="A0A8H3UQG2"/>
<dbReference type="EMBL" id="WNWS01000244">
    <property type="protein sequence ID" value="KAE9973383.1"/>
    <property type="molecule type" value="Genomic_DNA"/>
</dbReference>
<proteinExistence type="predicted"/>
<evidence type="ECO:0000313" key="2">
    <source>
        <dbReference type="EMBL" id="KAE9973383.1"/>
    </source>
</evidence>
<organism evidence="2 3">
    <name type="scientific">Venturia inaequalis</name>
    <name type="common">Apple scab fungus</name>
    <dbReference type="NCBI Taxonomy" id="5025"/>
    <lineage>
        <taxon>Eukaryota</taxon>
        <taxon>Fungi</taxon>
        <taxon>Dikarya</taxon>
        <taxon>Ascomycota</taxon>
        <taxon>Pezizomycotina</taxon>
        <taxon>Dothideomycetes</taxon>
        <taxon>Pleosporomycetidae</taxon>
        <taxon>Venturiales</taxon>
        <taxon>Venturiaceae</taxon>
        <taxon>Venturia</taxon>
    </lineage>
</organism>
<accession>A0A8H3UQG2</accession>
<reference evidence="2 3" key="1">
    <citation type="submission" date="2018-12" db="EMBL/GenBank/DDBJ databases">
        <title>Venturia inaequalis Genome Resource.</title>
        <authorList>
            <person name="Lichtner F.J."/>
        </authorList>
    </citation>
    <scope>NUCLEOTIDE SEQUENCE [LARGE SCALE GENOMIC DNA]</scope>
    <source>
        <strain evidence="2 3">120213</strain>
    </source>
</reference>
<sequence length="987" mass="109923">MGVRATAQSGLKSWGLLRSWGLHSCRPGSTPKGSPLSRDAVVGISAQDNAPQQAAAAGTNDAGSGATIASSTTSGVTFALSTTSNVTLPTVPALLGERALSFAVLGENGRTQSLWEVKEYEVALPPEIADSFDRWKADPSAFLRNDSLKAPTSLTEHYTYALSVRTSATTNKILWRFVTTAYYDVISARSQSDRYSITKEAVAFAVAVVCNSSSYKREVVEANLISWARDGGKNRALANKLGGTGCYFYYPQHLSEWIWIKHLPLSAYDKAAKLLNEFCILEKAQQSGAVDLAKSIETILKAPFQSTVPTQSLGEWILPIPSQQTTGSAGGAAPLDNISGLQKRKLKAGASPRNQRGSVPGIAQRPCLHTAQLYQDLVIGDEQAADSHSPRRDSFVSTPSTTRSQGIGSITSTTHSLQSLTADGISYRRFERPLVSAQGSDNWHNIQAETDQRDQELPTWLQLQQSHQQNTYAQQSLLSLICAMGTLPKLMLDRALSPQKRWNEYGVEYQIDPRHTRFDHYLKTLLLDSDRLWQVLRHLVSIAAVNVENFNEMGVYFYGSTSAEYLDSQERISGIEQGLWLFCYVFPHNPTTLSISERETLWAVLEDLLRLYAEIGREIPSNDEVIETLLAVSKIGPLPRRRLILSAVDPLLKKTSNGDLKAEAVYQTSVVLRLDGNIAGSNELLKEFLNRSDIATQLKSYSILGLLHLSHAANDTYNLDFLSASKRAKMWIPSSTDTIEKQLDVVWSQIHSAGRILRGQGHFDTACLFFDRCLQMEPLRISRRHLALSHLADTYIEVDHLRRQDNNSLYAGELLNKAQNLIRPEIENIRSHAPAVQRSKGFRRLLLSLSEIEIRKNRFDEARRLLVELCDNYGELVDPDIVDRHGHLRAFISLARISPSPETESRWTTALNLGRIYYPLEEEVFVVALMHLYICTARLLRRDIEGGRAAFDYAAEICHTKSPQFVMPGLGTYLFDDVRCQIQLLVG</sequence>
<feature type="region of interest" description="Disordered" evidence="1">
    <location>
        <begin position="384"/>
        <end position="409"/>
    </location>
</feature>
<comment type="caution">
    <text evidence="2">The sequence shown here is derived from an EMBL/GenBank/DDBJ whole genome shotgun (WGS) entry which is preliminary data.</text>
</comment>
<feature type="compositionally biased region" description="Polar residues" evidence="1">
    <location>
        <begin position="395"/>
        <end position="409"/>
    </location>
</feature>
<name>A0A8H3UQG2_VENIN</name>
<gene>
    <name evidence="2" type="ORF">EG328_004445</name>
</gene>
<evidence type="ECO:0000313" key="3">
    <source>
        <dbReference type="Proteomes" id="UP000447873"/>
    </source>
</evidence>